<keyword evidence="3" id="KW-0597">Phosphoprotein</keyword>
<accession>A0ABT7M3J6</accession>
<feature type="transmembrane region" description="Helical" evidence="9">
    <location>
        <begin position="51"/>
        <end position="69"/>
    </location>
</feature>
<keyword evidence="13" id="KW-1185">Reference proteome</keyword>
<evidence type="ECO:0000313" key="12">
    <source>
        <dbReference type="EMBL" id="MDL5155224.1"/>
    </source>
</evidence>
<protein>
    <recommendedName>
        <fullName evidence="2">histidine kinase</fullName>
        <ecNumber evidence="2">2.7.13.3</ecNumber>
    </recommendedName>
</protein>
<feature type="transmembrane region" description="Helical" evidence="9">
    <location>
        <begin position="81"/>
        <end position="98"/>
    </location>
</feature>
<evidence type="ECO:0000256" key="7">
    <source>
        <dbReference type="ARBA" id="ARBA00022840"/>
    </source>
</evidence>
<dbReference type="Pfam" id="PF07730">
    <property type="entry name" value="HisKA_3"/>
    <property type="match status" value="1"/>
</dbReference>
<feature type="transmembrane region" description="Helical" evidence="9">
    <location>
        <begin position="129"/>
        <end position="149"/>
    </location>
</feature>
<dbReference type="InterPro" id="IPR003594">
    <property type="entry name" value="HATPase_dom"/>
</dbReference>
<comment type="catalytic activity">
    <reaction evidence="1">
        <text>ATP + protein L-histidine = ADP + protein N-phospho-L-histidine.</text>
        <dbReference type="EC" id="2.7.13.3"/>
    </reaction>
</comment>
<sequence length="416" mass="42707">MTIAGVITRGRRAAFVAECVLYPVSAAVFATMFTLLWAFDGGPPFLEPGGPVALVVVLLLVGAAATGALHRYRRPDRAVPIGLVVLAVQAVGLTAPLGPSPLSLLGWMLEMGPGPVLLGAVVRRARPVVGFLASAVAVAVAVALGSFVPQVDGDGGPVLRVWDLGPVVVIAVLPVLTGVVLRSLDTARRTADLARIRAEERLRVARELHDVIGNHVTGMTMYAQVAAADEAVPERARELLAAIEATGGDALAAMRRMVGALRSDDGVGDLDAMPPSATTLAGALEEAAASTRGAAVEVDPAVVDPPPDLVATVHRVAVEALTNVRRHAPGATTVRIAVDVPDPGRLAVEVVNDGHTGTRSGPPAPGSGYGLVGLRERLDAVGGTLEAGPVGGGRWRVRAELPHTPTAEHRRTAGLG</sequence>
<dbReference type="GO" id="GO:0016301">
    <property type="term" value="F:kinase activity"/>
    <property type="evidence" value="ECO:0007669"/>
    <property type="project" value="UniProtKB-KW"/>
</dbReference>
<comment type="caution">
    <text evidence="12">The sequence shown here is derived from an EMBL/GenBank/DDBJ whole genome shotgun (WGS) entry which is preliminary data.</text>
</comment>
<keyword evidence="6 12" id="KW-0418">Kinase</keyword>
<evidence type="ECO:0000256" key="4">
    <source>
        <dbReference type="ARBA" id="ARBA00022679"/>
    </source>
</evidence>
<keyword evidence="4" id="KW-0808">Transferase</keyword>
<evidence type="ECO:0000256" key="3">
    <source>
        <dbReference type="ARBA" id="ARBA00022553"/>
    </source>
</evidence>
<evidence type="ECO:0000313" key="13">
    <source>
        <dbReference type="Proteomes" id="UP001231924"/>
    </source>
</evidence>
<keyword evidence="7" id="KW-0067">ATP-binding</keyword>
<dbReference type="Proteomes" id="UP001231924">
    <property type="component" value="Unassembled WGS sequence"/>
</dbReference>
<evidence type="ECO:0000259" key="11">
    <source>
        <dbReference type="Pfam" id="PF07730"/>
    </source>
</evidence>
<dbReference type="Gene3D" id="1.20.5.1930">
    <property type="match status" value="1"/>
</dbReference>
<dbReference type="PANTHER" id="PTHR24421:SF10">
    <property type="entry name" value="NITRATE_NITRITE SENSOR PROTEIN NARQ"/>
    <property type="match status" value="1"/>
</dbReference>
<dbReference type="EC" id="2.7.13.3" evidence="2"/>
<gene>
    <name evidence="12" type="ORF">QRT03_04585</name>
</gene>
<dbReference type="InterPro" id="IPR036890">
    <property type="entry name" value="HATPase_C_sf"/>
</dbReference>
<dbReference type="RefSeq" id="WP_286051325.1">
    <property type="nucleotide sequence ID" value="NZ_JASVWF010000001.1"/>
</dbReference>
<evidence type="ECO:0000256" key="1">
    <source>
        <dbReference type="ARBA" id="ARBA00000085"/>
    </source>
</evidence>
<evidence type="ECO:0000259" key="10">
    <source>
        <dbReference type="Pfam" id="PF02518"/>
    </source>
</evidence>
<evidence type="ECO:0000256" key="8">
    <source>
        <dbReference type="ARBA" id="ARBA00023012"/>
    </source>
</evidence>
<feature type="transmembrane region" description="Helical" evidence="9">
    <location>
        <begin position="20"/>
        <end position="39"/>
    </location>
</feature>
<keyword evidence="9" id="KW-1133">Transmembrane helix</keyword>
<keyword evidence="8" id="KW-0902">Two-component regulatory system</keyword>
<feature type="transmembrane region" description="Helical" evidence="9">
    <location>
        <begin position="161"/>
        <end position="181"/>
    </location>
</feature>
<dbReference type="SUPFAM" id="SSF55874">
    <property type="entry name" value="ATPase domain of HSP90 chaperone/DNA topoisomerase II/histidine kinase"/>
    <property type="match status" value="1"/>
</dbReference>
<evidence type="ECO:0000256" key="2">
    <source>
        <dbReference type="ARBA" id="ARBA00012438"/>
    </source>
</evidence>
<dbReference type="InterPro" id="IPR011712">
    <property type="entry name" value="Sig_transdc_His_kin_sub3_dim/P"/>
</dbReference>
<dbReference type="Gene3D" id="3.30.565.10">
    <property type="entry name" value="Histidine kinase-like ATPase, C-terminal domain"/>
    <property type="match status" value="1"/>
</dbReference>
<keyword evidence="9" id="KW-0472">Membrane</keyword>
<organism evidence="12 13">
    <name type="scientific">Actinomycetospora termitidis</name>
    <dbReference type="NCBI Taxonomy" id="3053470"/>
    <lineage>
        <taxon>Bacteria</taxon>
        <taxon>Bacillati</taxon>
        <taxon>Actinomycetota</taxon>
        <taxon>Actinomycetes</taxon>
        <taxon>Pseudonocardiales</taxon>
        <taxon>Pseudonocardiaceae</taxon>
        <taxon>Actinomycetospora</taxon>
    </lineage>
</organism>
<evidence type="ECO:0000256" key="5">
    <source>
        <dbReference type="ARBA" id="ARBA00022741"/>
    </source>
</evidence>
<evidence type="ECO:0000256" key="9">
    <source>
        <dbReference type="SAM" id="Phobius"/>
    </source>
</evidence>
<feature type="domain" description="Histidine kinase/HSP90-like ATPase" evidence="10">
    <location>
        <begin position="312"/>
        <end position="404"/>
    </location>
</feature>
<reference evidence="12 13" key="1">
    <citation type="submission" date="2023-06" db="EMBL/GenBank/DDBJ databases">
        <title>Actinomycetospora Odt1-22.</title>
        <authorList>
            <person name="Supong K."/>
        </authorList>
    </citation>
    <scope>NUCLEOTIDE SEQUENCE [LARGE SCALE GENOMIC DNA]</scope>
    <source>
        <strain evidence="12 13">Odt1-22</strain>
    </source>
</reference>
<feature type="domain" description="Signal transduction histidine kinase subgroup 3 dimerisation and phosphoacceptor" evidence="11">
    <location>
        <begin position="200"/>
        <end position="264"/>
    </location>
</feature>
<keyword evidence="5" id="KW-0547">Nucleotide-binding</keyword>
<dbReference type="EMBL" id="JASVWF010000001">
    <property type="protein sequence ID" value="MDL5155224.1"/>
    <property type="molecule type" value="Genomic_DNA"/>
</dbReference>
<dbReference type="PANTHER" id="PTHR24421">
    <property type="entry name" value="NITRATE/NITRITE SENSOR PROTEIN NARX-RELATED"/>
    <property type="match status" value="1"/>
</dbReference>
<dbReference type="InterPro" id="IPR050482">
    <property type="entry name" value="Sensor_HK_TwoCompSys"/>
</dbReference>
<feature type="transmembrane region" description="Helical" evidence="9">
    <location>
        <begin position="104"/>
        <end position="122"/>
    </location>
</feature>
<proteinExistence type="predicted"/>
<name>A0ABT7M3J6_9PSEU</name>
<dbReference type="Pfam" id="PF02518">
    <property type="entry name" value="HATPase_c"/>
    <property type="match status" value="1"/>
</dbReference>
<evidence type="ECO:0000256" key="6">
    <source>
        <dbReference type="ARBA" id="ARBA00022777"/>
    </source>
</evidence>
<keyword evidence="9" id="KW-0812">Transmembrane</keyword>
<dbReference type="CDD" id="cd16917">
    <property type="entry name" value="HATPase_UhpB-NarQ-NarX-like"/>
    <property type="match status" value="1"/>
</dbReference>